<dbReference type="EMBL" id="FKEV01000036">
    <property type="protein sequence ID" value="SAF39724.1"/>
    <property type="molecule type" value="Genomic_DNA"/>
</dbReference>
<dbReference type="AlphaFoldDB" id="A0A068FGD7"/>
<dbReference type="Pfam" id="PF13701">
    <property type="entry name" value="DDE_Tnp_1_4"/>
    <property type="match status" value="1"/>
</dbReference>
<protein>
    <submittedName>
        <fullName evidence="3">IS1380 family transposase IS1247</fullName>
    </submittedName>
    <submittedName>
        <fullName evidence="2">TnpA</fullName>
    </submittedName>
    <submittedName>
        <fullName evidence="4">Transposase DDE domain</fullName>
    </submittedName>
</protein>
<dbReference type="RefSeq" id="WP_006473457.1">
    <property type="nucleotide sequence ID" value="NZ_BMAB01000093.1"/>
</dbReference>
<accession>A0A068FGD7</accession>
<dbReference type="Proteomes" id="UP000244004">
    <property type="component" value="Unassembled WGS sequence"/>
</dbReference>
<reference evidence="4 5" key="2">
    <citation type="submission" date="2016-03" db="EMBL/GenBank/DDBJ databases">
        <authorList>
            <consortium name="Pathogen Informatics"/>
        </authorList>
    </citation>
    <scope>NUCLEOTIDE SEQUENCE [LARGE SCALE GENOMIC DNA]</scope>
    <source>
        <strain evidence="5">e552</strain>
        <strain evidence="4">E552</strain>
    </source>
</reference>
<gene>
    <name evidence="2" type="primary">tnpA</name>
    <name evidence="3" type="ORF">C1O12_23370</name>
    <name evidence="4" type="ORF">SAMEA2273187_04964</name>
</gene>
<evidence type="ECO:0000313" key="2">
    <source>
        <dbReference type="EMBL" id="AID65166.1"/>
    </source>
</evidence>
<feature type="domain" description="Transposase DDE" evidence="1">
    <location>
        <begin position="15"/>
        <end position="445"/>
    </location>
</feature>
<evidence type="ECO:0000313" key="3">
    <source>
        <dbReference type="EMBL" id="PTX81175.1"/>
    </source>
</evidence>
<dbReference type="Proteomes" id="UP000077295">
    <property type="component" value="Unassembled WGS sequence"/>
</dbReference>
<organism evidence="2">
    <name type="scientific">Enterobacter hormaechei</name>
    <dbReference type="NCBI Taxonomy" id="158836"/>
    <lineage>
        <taxon>Bacteria</taxon>
        <taxon>Pseudomonadati</taxon>
        <taxon>Pseudomonadota</taxon>
        <taxon>Gammaproteobacteria</taxon>
        <taxon>Enterobacterales</taxon>
        <taxon>Enterobacteriaceae</taxon>
        <taxon>Enterobacter</taxon>
        <taxon>Enterobacter cloacae complex</taxon>
    </lineage>
</organism>
<dbReference type="SUPFAM" id="SSF53098">
    <property type="entry name" value="Ribonuclease H-like"/>
    <property type="match status" value="1"/>
</dbReference>
<dbReference type="InterPro" id="IPR047960">
    <property type="entry name" value="Transpos_IS1380"/>
</dbReference>
<dbReference type="InterPro" id="IPR012337">
    <property type="entry name" value="RNaseH-like_sf"/>
</dbReference>
<sequence>MDHPEGAGLQRADRVDFDPRVRLEFRGTQLSSDGGLLVMRELDDALGLSDLASAALRDTRSGKNTVHRLDGLFRQSVFGRLAGYEDVNDANRLACDPVMRQVVGGRAVDAQAASASQMGRFETETLALAGNRAALADLNGQWIDRFHDRNGLKYIVLDMDSSVSPTHGDQEGSAWNGHFDCSCYHPNFLFNQFGMLERCALRHGNVHSADGWRDVLDPVIARYAERDLGGRFFRADAAYAIPAIYERLEEARFFYAIRLPANAVLKDKIAHRLTRPVGRPSLTKVKRFFEEFEYQAASWDKERRVIAKIEWHPGELFPRVGFIVTNLPMEPDWVVRFYNQRGTAEQHIKEGKYAFRWTRLSCRKFRDNEVRLQLHALAYNLATFLRCIELPEAMADWSLTSLQLKLIKIGARVVRHARTITFQLAEVAVTGTMVRAILAAIRRLRAPPLCA</sequence>
<dbReference type="EMBL" id="PNXT01000003">
    <property type="protein sequence ID" value="PTX81175.1"/>
    <property type="molecule type" value="Genomic_DNA"/>
</dbReference>
<evidence type="ECO:0000313" key="5">
    <source>
        <dbReference type="Proteomes" id="UP000077295"/>
    </source>
</evidence>
<name>A0A068FGD7_9ENTR</name>
<dbReference type="NCBIfam" id="NF033539">
    <property type="entry name" value="transpos_IS1380"/>
    <property type="match status" value="1"/>
</dbReference>
<evidence type="ECO:0000313" key="6">
    <source>
        <dbReference type="Proteomes" id="UP000244004"/>
    </source>
</evidence>
<reference evidence="2" key="1">
    <citation type="submission" date="2014-04" db="EMBL/GenBank/DDBJ databases">
        <title>Prevalence of integrons in hospital environment.</title>
        <authorList>
            <person name="Santos C."/>
            <person name="Ramalheira E."/>
            <person name="Duarte G."/>
            <person name="Mendo S."/>
        </authorList>
    </citation>
    <scope>NUCLEOTIDE SEQUENCE</scope>
    <source>
        <strain evidence="2">Ent72</strain>
    </source>
</reference>
<dbReference type="EMBL" id="KJ668707">
    <property type="protein sequence ID" value="AID65166.1"/>
    <property type="molecule type" value="Genomic_DNA"/>
</dbReference>
<reference evidence="3 6" key="3">
    <citation type="submission" date="2018-01" db="EMBL/GenBank/DDBJ databases">
        <title>Geographic spread and resistance mechanisms of dominant carbapenem-resistant Enterobacter cloacae complex clones ST171 and ST78.</title>
        <authorList>
            <person name="Gomez-Simmonds A."/>
            <person name="Annavajhala M.K."/>
            <person name="Wang Z."/>
            <person name="Macesic N."/>
            <person name="Hu Y."/>
            <person name="Giddins M.J."/>
            <person name="O'Malley A."/>
            <person name="Toussaint N.C."/>
            <person name="Whittier S."/>
            <person name="Torres V.J."/>
            <person name="Uhlemann A.-C."/>
        </authorList>
    </citation>
    <scope>NUCLEOTIDE SEQUENCE [LARGE SCALE GENOMIC DNA]</scope>
    <source>
        <strain evidence="3 6">78</strain>
    </source>
</reference>
<evidence type="ECO:0000259" key="1">
    <source>
        <dbReference type="Pfam" id="PF13701"/>
    </source>
</evidence>
<accession>A0A155IX39</accession>
<evidence type="ECO:0000313" key="4">
    <source>
        <dbReference type="EMBL" id="SAF39724.1"/>
    </source>
</evidence>
<proteinExistence type="predicted"/>
<dbReference type="InterPro" id="IPR025668">
    <property type="entry name" value="Tnp_DDE_dom"/>
</dbReference>